<dbReference type="PANTHER" id="PTHR21237">
    <property type="entry name" value="GRPE PROTEIN"/>
    <property type="match status" value="1"/>
</dbReference>
<reference evidence="14" key="2">
    <citation type="submission" date="2014-03" db="EMBL/GenBank/DDBJ databases">
        <title>Candidatus Competibacter-lineage genomes retrieved from metagenomes reveal functional metabolic diversity.</title>
        <authorList>
            <person name="McIlroy S.J."/>
            <person name="Albertsen M."/>
            <person name="Andresen E.K."/>
            <person name="Saunders A.M."/>
            <person name="Kristiansen R."/>
            <person name="Stokholm-Bjerregaard M."/>
            <person name="Nielsen K.L."/>
            <person name="Nielsen P.H."/>
        </authorList>
    </citation>
    <scope>NUCLEOTIDE SEQUENCE</scope>
    <source>
        <strain evidence="14">Run_A_D11</strain>
    </source>
</reference>
<evidence type="ECO:0000256" key="5">
    <source>
        <dbReference type="ARBA" id="ARBA00023016"/>
    </source>
</evidence>
<feature type="region of interest" description="Disordered" evidence="13">
    <location>
        <begin position="1"/>
        <end position="41"/>
    </location>
</feature>
<organism evidence="14 15">
    <name type="scientific">Candidatus Competibacter denitrificans Run_A_D11</name>
    <dbReference type="NCBI Taxonomy" id="1400863"/>
    <lineage>
        <taxon>Bacteria</taxon>
        <taxon>Pseudomonadati</taxon>
        <taxon>Pseudomonadota</taxon>
        <taxon>Gammaproteobacteria</taxon>
        <taxon>Candidatus Competibacteraceae</taxon>
        <taxon>Candidatus Competibacter</taxon>
    </lineage>
</organism>
<dbReference type="FunFam" id="2.30.22.10:FF:000001">
    <property type="entry name" value="Protein GrpE"/>
    <property type="match status" value="1"/>
</dbReference>
<feature type="compositionally biased region" description="Low complexity" evidence="13">
    <location>
        <begin position="15"/>
        <end position="24"/>
    </location>
</feature>
<comment type="function">
    <text evidence="7 10 11">Participates actively in the response to hyperosmotic and heat shock by preventing the aggregation of stress-denatured proteins, in association with DnaK and GrpE. It is the nucleotide exchange factor for DnaK and may function as a thermosensor. Unfolded proteins bind initially to DnaJ; upon interaction with the DnaJ-bound protein, DnaK hydrolyzes its bound ATP, resulting in the formation of a stable complex. GrpE releases ADP from DnaK; ATP binding to DnaK triggers the release of the substrate protein, thus completing the reaction cycle. Several rounds of ATP-dependent interactions between DnaJ, DnaK and GrpE are required for fully efficient folding.</text>
</comment>
<dbReference type="SUPFAM" id="SSF51064">
    <property type="entry name" value="Head domain of nucleotide exchange factor GrpE"/>
    <property type="match status" value="1"/>
</dbReference>
<evidence type="ECO:0000256" key="10">
    <source>
        <dbReference type="HAMAP-Rule" id="MF_01151"/>
    </source>
</evidence>
<dbReference type="SUPFAM" id="SSF58014">
    <property type="entry name" value="Coiled-coil domain of nucleotide exchange factor GrpE"/>
    <property type="match status" value="1"/>
</dbReference>
<dbReference type="PRINTS" id="PR00773">
    <property type="entry name" value="GRPEPROTEIN"/>
</dbReference>
<evidence type="ECO:0000256" key="13">
    <source>
        <dbReference type="SAM" id="MobiDB-lite"/>
    </source>
</evidence>
<reference evidence="14" key="1">
    <citation type="submission" date="2013-07" db="EMBL/GenBank/DDBJ databases">
        <authorList>
            <person name="McIlroy S."/>
        </authorList>
    </citation>
    <scope>NUCLEOTIDE SEQUENCE [LARGE SCALE GENOMIC DNA]</scope>
    <source>
        <strain evidence="14">Run_A_D11</strain>
    </source>
</reference>
<dbReference type="Gene3D" id="2.30.22.10">
    <property type="entry name" value="Head domain of nucleotide exchange factor GrpE"/>
    <property type="match status" value="1"/>
</dbReference>
<evidence type="ECO:0000313" key="15">
    <source>
        <dbReference type="Proteomes" id="UP000035760"/>
    </source>
</evidence>
<keyword evidence="15" id="KW-1185">Reference proteome</keyword>
<dbReference type="Pfam" id="PF01025">
    <property type="entry name" value="GrpE"/>
    <property type="match status" value="1"/>
</dbReference>
<protein>
    <recommendedName>
        <fullName evidence="8 10">Protein GrpE</fullName>
    </recommendedName>
    <alternativeName>
        <fullName evidence="9 10">HSP-70 cofactor</fullName>
    </alternativeName>
</protein>
<dbReference type="NCBIfam" id="NF010748">
    <property type="entry name" value="PRK14150.1"/>
    <property type="match status" value="1"/>
</dbReference>
<evidence type="ECO:0000256" key="9">
    <source>
        <dbReference type="ARBA" id="ARBA00076414"/>
    </source>
</evidence>
<dbReference type="STRING" id="1400863.BN873_610129"/>
<dbReference type="GO" id="GO:0006457">
    <property type="term" value="P:protein folding"/>
    <property type="evidence" value="ECO:0007669"/>
    <property type="project" value="InterPro"/>
</dbReference>
<dbReference type="OrthoDB" id="9789811at2"/>
<comment type="caution">
    <text evidence="14">The sequence shown here is derived from an EMBL/GenBank/DDBJ whole genome shotgun (WGS) entry which is preliminary data.</text>
</comment>
<keyword evidence="4 10" id="KW-0963">Cytoplasm</keyword>
<dbReference type="CDD" id="cd00446">
    <property type="entry name" value="GrpE"/>
    <property type="match status" value="1"/>
</dbReference>
<feature type="compositionally biased region" description="Pro residues" evidence="13">
    <location>
        <begin position="1"/>
        <end position="11"/>
    </location>
</feature>
<evidence type="ECO:0000313" key="14">
    <source>
        <dbReference type="EMBL" id="CDI03732.1"/>
    </source>
</evidence>
<dbReference type="GO" id="GO:0005829">
    <property type="term" value="C:cytosol"/>
    <property type="evidence" value="ECO:0007669"/>
    <property type="project" value="TreeGrafter"/>
</dbReference>
<dbReference type="GO" id="GO:0042803">
    <property type="term" value="F:protein homodimerization activity"/>
    <property type="evidence" value="ECO:0007669"/>
    <property type="project" value="InterPro"/>
</dbReference>
<dbReference type="HAMAP" id="MF_01151">
    <property type="entry name" value="GrpE"/>
    <property type="match status" value="1"/>
</dbReference>
<dbReference type="PANTHER" id="PTHR21237:SF23">
    <property type="entry name" value="GRPE PROTEIN HOMOLOG, MITOCHONDRIAL"/>
    <property type="match status" value="1"/>
</dbReference>
<dbReference type="GO" id="GO:0051082">
    <property type="term" value="F:unfolded protein binding"/>
    <property type="evidence" value="ECO:0007669"/>
    <property type="project" value="TreeGrafter"/>
</dbReference>
<dbReference type="Gene3D" id="3.90.20.20">
    <property type="match status" value="1"/>
</dbReference>
<dbReference type="InterPro" id="IPR013805">
    <property type="entry name" value="GrpE_CC"/>
</dbReference>
<evidence type="ECO:0000256" key="2">
    <source>
        <dbReference type="ARBA" id="ARBA00009054"/>
    </source>
</evidence>
<evidence type="ECO:0000256" key="11">
    <source>
        <dbReference type="RuleBase" id="RU000639"/>
    </source>
</evidence>
<comment type="similarity">
    <text evidence="2 10 12">Belongs to the GrpE family.</text>
</comment>
<dbReference type="InterPro" id="IPR000740">
    <property type="entry name" value="GrpE"/>
</dbReference>
<gene>
    <name evidence="10 14" type="primary">grpE</name>
    <name evidence="14" type="ORF">BN873_610129</name>
</gene>
<dbReference type="GO" id="GO:0051087">
    <property type="term" value="F:protein-folding chaperone binding"/>
    <property type="evidence" value="ECO:0007669"/>
    <property type="project" value="InterPro"/>
</dbReference>
<evidence type="ECO:0000256" key="7">
    <source>
        <dbReference type="ARBA" id="ARBA00053401"/>
    </source>
</evidence>
<evidence type="ECO:0000256" key="4">
    <source>
        <dbReference type="ARBA" id="ARBA00022490"/>
    </source>
</evidence>
<comment type="subcellular location">
    <subcellularLocation>
        <location evidence="1 10">Cytoplasm</location>
    </subcellularLocation>
</comment>
<sequence>MNPTEPTPYPGVGPGSVAANAAASPPQPAPNPAAALDDVEADAVASREELDTLQRDLDQALAKADEHWKLYLSAHAEMENLRKRTERDVQNAHKFALERFFGELLPVRDSLEMGLAAAHDSVDIVKLREGVELTLKQLAAAMDKFGAREVNPVGAKFNPAEHEAMAMVPTAQAEPNSVVQVIQKGYTLNDRLIRPAKVLVAQALPKT</sequence>
<evidence type="ECO:0000256" key="6">
    <source>
        <dbReference type="ARBA" id="ARBA00023186"/>
    </source>
</evidence>
<keyword evidence="5 10" id="KW-0346">Stress response</keyword>
<evidence type="ECO:0000256" key="1">
    <source>
        <dbReference type="ARBA" id="ARBA00004496"/>
    </source>
</evidence>
<evidence type="ECO:0000256" key="3">
    <source>
        <dbReference type="ARBA" id="ARBA00011738"/>
    </source>
</evidence>
<dbReference type="GO" id="GO:0000774">
    <property type="term" value="F:adenyl-nucleotide exchange factor activity"/>
    <property type="evidence" value="ECO:0007669"/>
    <property type="project" value="InterPro"/>
</dbReference>
<keyword evidence="6 10" id="KW-0143">Chaperone</keyword>
<dbReference type="NCBIfam" id="NF010737">
    <property type="entry name" value="PRK14139.1"/>
    <property type="match status" value="1"/>
</dbReference>
<evidence type="ECO:0000256" key="12">
    <source>
        <dbReference type="RuleBase" id="RU004478"/>
    </source>
</evidence>
<dbReference type="Proteomes" id="UP000035760">
    <property type="component" value="Unassembled WGS sequence"/>
</dbReference>
<dbReference type="EMBL" id="CBTJ020000071">
    <property type="protein sequence ID" value="CDI03732.1"/>
    <property type="molecule type" value="Genomic_DNA"/>
</dbReference>
<dbReference type="AlphaFoldDB" id="W6M7X3"/>
<evidence type="ECO:0000256" key="8">
    <source>
        <dbReference type="ARBA" id="ARBA00072274"/>
    </source>
</evidence>
<proteinExistence type="inferred from homology"/>
<name>W6M7X3_9GAMM</name>
<dbReference type="InterPro" id="IPR009012">
    <property type="entry name" value="GrpE_head"/>
</dbReference>
<comment type="subunit">
    <text evidence="3 10">Homodimer.</text>
</comment>
<dbReference type="RefSeq" id="WP_053085366.1">
    <property type="nucleotide sequence ID" value="NZ_CBTJ020000071.1"/>
</dbReference>
<dbReference type="PROSITE" id="PS01071">
    <property type="entry name" value="GRPE"/>
    <property type="match status" value="1"/>
</dbReference>
<accession>W6M7X3</accession>